<evidence type="ECO:0000313" key="3">
    <source>
        <dbReference type="Proteomes" id="UP000030151"/>
    </source>
</evidence>
<proteinExistence type="predicted"/>
<organism evidence="2 3">
    <name type="scientific">Metarhizium robertsii</name>
    <dbReference type="NCBI Taxonomy" id="568076"/>
    <lineage>
        <taxon>Eukaryota</taxon>
        <taxon>Fungi</taxon>
        <taxon>Dikarya</taxon>
        <taxon>Ascomycota</taxon>
        <taxon>Pezizomycotina</taxon>
        <taxon>Sordariomycetes</taxon>
        <taxon>Hypocreomycetidae</taxon>
        <taxon>Hypocreales</taxon>
        <taxon>Clavicipitaceae</taxon>
        <taxon>Metarhizium</taxon>
    </lineage>
</organism>
<feature type="region of interest" description="Disordered" evidence="1">
    <location>
        <begin position="212"/>
        <end position="237"/>
    </location>
</feature>
<name>A0A014MTY5_9HYPO</name>
<reference evidence="2 3" key="1">
    <citation type="submission" date="2014-02" db="EMBL/GenBank/DDBJ databases">
        <title>The genome sequence of the entomopathogenic fungus Metarhizium robertsii ARSEF 2575.</title>
        <authorList>
            <person name="Giuliano Garisto Donzelli B."/>
            <person name="Roe B.A."/>
            <person name="Macmil S.L."/>
            <person name="Krasnoff S.B."/>
            <person name="Gibson D.M."/>
        </authorList>
    </citation>
    <scope>NUCLEOTIDE SEQUENCE [LARGE SCALE GENOMIC DNA]</scope>
    <source>
        <strain evidence="2 3">ARSEF 2575</strain>
    </source>
</reference>
<dbReference type="HOGENOM" id="CLU_086426_0_0_1"/>
<evidence type="ECO:0000256" key="1">
    <source>
        <dbReference type="SAM" id="MobiDB-lite"/>
    </source>
</evidence>
<dbReference type="EMBL" id="JELW01000227">
    <property type="protein sequence ID" value="EXU94584.1"/>
    <property type="molecule type" value="Genomic_DNA"/>
</dbReference>
<accession>A0A014MTY5</accession>
<protein>
    <submittedName>
        <fullName evidence="2">Uncharacterized protein</fullName>
    </submittedName>
</protein>
<comment type="caution">
    <text evidence="2">The sequence shown here is derived from an EMBL/GenBank/DDBJ whole genome shotgun (WGS) entry which is preliminary data.</text>
</comment>
<sequence>MNRPEHRHSLPGGPQPFYTTPHAAHQYYVQQVQPNPNALYEQWRQTKVSELEDVVRNALVQWVKQLADMIEAKNTLLSQGIQDTQSVIASSFESISGSLESCRDGLSAQIRHTREEGQAAEMQQQAQHNVQVLKEEVRQWRTDQEHLLRGLAERVEQNEKKTQLLHEAILKELQKSTAKDEMYASLDTAQDKISAVLANQEKIFRLFVATDEKEDRPKRTTRSQTRKDSGDELPTMLPPIFQGAAGLLLKMVNSQFSATATDKTVSVKEEKGTWRKRRRRS</sequence>
<gene>
    <name evidence="2" type="ORF">X797_012347</name>
</gene>
<feature type="region of interest" description="Disordered" evidence="1">
    <location>
        <begin position="260"/>
        <end position="281"/>
    </location>
</feature>
<evidence type="ECO:0000313" key="2">
    <source>
        <dbReference type="EMBL" id="EXU94584.1"/>
    </source>
</evidence>
<dbReference type="AlphaFoldDB" id="A0A014MTY5"/>
<dbReference type="OrthoDB" id="10367243at2759"/>
<dbReference type="Proteomes" id="UP000030151">
    <property type="component" value="Unassembled WGS sequence"/>
</dbReference>